<dbReference type="AlphaFoldDB" id="A0A1I8MN55"/>
<dbReference type="InterPro" id="IPR020846">
    <property type="entry name" value="MFS_dom"/>
</dbReference>
<dbReference type="EnsemblMetazoa" id="MDOA006718-RA">
    <property type="protein sequence ID" value="MDOA006718-PA"/>
    <property type="gene ID" value="MDOA006718"/>
</dbReference>
<protein>
    <submittedName>
        <fullName evidence="7 8">Uncharacterized protein LOC101892544</fullName>
    </submittedName>
</protein>
<feature type="transmembrane region" description="Helical" evidence="3">
    <location>
        <begin position="142"/>
        <end position="160"/>
    </location>
</feature>
<proteinExistence type="predicted"/>
<evidence type="ECO:0000259" key="4">
    <source>
        <dbReference type="PROSITE" id="PS50850"/>
    </source>
</evidence>
<evidence type="ECO:0000313" key="9">
    <source>
        <dbReference type="RefSeq" id="XP_058976944.1"/>
    </source>
</evidence>
<feature type="domain" description="Major facilitator superfamily (MFS) profile" evidence="4">
    <location>
        <begin position="417"/>
        <end position="606"/>
    </location>
</feature>
<keyword evidence="3" id="KW-1133">Transmembrane helix</keyword>
<dbReference type="Gene3D" id="1.20.1250.20">
    <property type="entry name" value="MFS general substrate transporter like domains"/>
    <property type="match status" value="2"/>
</dbReference>
<sequence length="606" mass="68071">MAEDKSKLNVTNNNNNNNTSVIYKQTTKPNKSKHRDKSDLGPNFVAPDGGWGWVVCIATGLSNLSLFPPHQQYGLIYRQRLENFGFDVKEITTIINSEFAISSLVGLINGAMFRRFSFRQVAMLGTLMAFTGIFFSAFCENFLEYFVCFSAIYGFGLGLSKSANSLAVNTYFKNRRRRATGFALTITGLGSVVFPQIAILLLSHYGAQGSILIFAALMLNAFMCSLTLQPVLWHSTTKTAEEETIEDTNTSGKENINFKCKYCQNKEREKDMELDMGEYEITEPCGTPLIARSNDGWFGSKLSLNKEARYYRTRQISESGGGYGVEENREKCFPKIASKASIYSKADREFLTSCTCAEEKLLLEKNLQNTQKVQEAKQPHPKSKDQENEKEDAERERLSLCQKIVLFFDLDLLRDFTFVNLAVGMAIMMFGEINFSVLTPFILNSFGYNDRQISLAMSLLSGMDIIVRFFGPFALEKVKLSNSVLFAIGILIVMIGRLLVTLTNSFEVVLMLFVVIGFGKGFRMLFAPLIVPSYVPLNRLPAASGLQLIITSITSFTLGPLLGSITDKFGYAVTIHCMNALTCLMLLFWLLEYLIRSRRSNMKINR</sequence>
<evidence type="ECO:0000256" key="3">
    <source>
        <dbReference type="SAM" id="Phobius"/>
    </source>
</evidence>
<feature type="transmembrane region" description="Helical" evidence="3">
    <location>
        <begin position="508"/>
        <end position="531"/>
    </location>
</feature>
<feature type="transmembrane region" description="Helical" evidence="3">
    <location>
        <begin position="116"/>
        <end position="136"/>
    </location>
</feature>
<gene>
    <name evidence="5" type="primary">101892544</name>
    <name evidence="7 8 9" type="synonym">LOC101892544</name>
</gene>
<feature type="region of interest" description="Disordered" evidence="2">
    <location>
        <begin position="1"/>
        <end position="41"/>
    </location>
</feature>
<dbReference type="GeneID" id="101892544"/>
<dbReference type="RefSeq" id="XP_058976944.1">
    <property type="nucleotide sequence ID" value="XM_059120961.1"/>
</dbReference>
<feature type="transmembrane region" description="Helical" evidence="3">
    <location>
        <begin position="209"/>
        <end position="228"/>
    </location>
</feature>
<evidence type="ECO:0000313" key="8">
    <source>
        <dbReference type="RefSeq" id="XP_019890206.1"/>
    </source>
</evidence>
<dbReference type="PANTHER" id="PTHR11360">
    <property type="entry name" value="MONOCARBOXYLATE TRANSPORTER"/>
    <property type="match status" value="1"/>
</dbReference>
<feature type="compositionally biased region" description="Basic and acidic residues" evidence="2">
    <location>
        <begin position="374"/>
        <end position="392"/>
    </location>
</feature>
<dbReference type="PROSITE" id="PS50850">
    <property type="entry name" value="MFS"/>
    <property type="match status" value="1"/>
</dbReference>
<feature type="transmembrane region" description="Helical" evidence="3">
    <location>
        <begin position="483"/>
        <end position="502"/>
    </location>
</feature>
<feature type="transmembrane region" description="Helical" evidence="3">
    <location>
        <begin position="412"/>
        <end position="433"/>
    </location>
</feature>
<dbReference type="Proteomes" id="UP001652621">
    <property type="component" value="Unplaced"/>
</dbReference>
<keyword evidence="3" id="KW-0812">Transmembrane</keyword>
<organism evidence="5">
    <name type="scientific">Musca domestica</name>
    <name type="common">House fly</name>
    <dbReference type="NCBI Taxonomy" id="7370"/>
    <lineage>
        <taxon>Eukaryota</taxon>
        <taxon>Metazoa</taxon>
        <taxon>Ecdysozoa</taxon>
        <taxon>Arthropoda</taxon>
        <taxon>Hexapoda</taxon>
        <taxon>Insecta</taxon>
        <taxon>Pterygota</taxon>
        <taxon>Neoptera</taxon>
        <taxon>Endopterygota</taxon>
        <taxon>Diptera</taxon>
        <taxon>Brachycera</taxon>
        <taxon>Muscomorpha</taxon>
        <taxon>Muscoidea</taxon>
        <taxon>Muscidae</taxon>
        <taxon>Musca</taxon>
    </lineage>
</organism>
<dbReference type="PANTHER" id="PTHR11360:SF8">
    <property type="entry name" value="BCDNA.LD28120-RELATED"/>
    <property type="match status" value="1"/>
</dbReference>
<dbReference type="SUPFAM" id="SSF103473">
    <property type="entry name" value="MFS general substrate transporter"/>
    <property type="match status" value="1"/>
</dbReference>
<dbReference type="Pfam" id="PF07690">
    <property type="entry name" value="MFS_1"/>
    <property type="match status" value="2"/>
</dbReference>
<accession>A0A1I8MN55</accession>
<feature type="transmembrane region" description="Helical" evidence="3">
    <location>
        <begin position="453"/>
        <end position="471"/>
    </location>
</feature>
<feature type="compositionally biased region" description="Polar residues" evidence="2">
    <location>
        <begin position="19"/>
        <end position="29"/>
    </location>
</feature>
<comment type="subcellular location">
    <subcellularLocation>
        <location evidence="1">Membrane</location>
        <topology evidence="1">Multi-pass membrane protein</topology>
    </subcellularLocation>
</comment>
<name>A0A1I8MN55_MUSDO</name>
<evidence type="ECO:0000256" key="2">
    <source>
        <dbReference type="SAM" id="MobiDB-lite"/>
    </source>
</evidence>
<evidence type="ECO:0000313" key="5">
    <source>
        <dbReference type="EnsemblMetazoa" id="MDOA006718-PA"/>
    </source>
</evidence>
<dbReference type="eggNOG" id="KOG2504">
    <property type="taxonomic scope" value="Eukaryota"/>
</dbReference>
<feature type="transmembrane region" description="Helical" evidence="3">
    <location>
        <begin position="181"/>
        <end position="203"/>
    </location>
</feature>
<dbReference type="InterPro" id="IPR011701">
    <property type="entry name" value="MFS"/>
</dbReference>
<dbReference type="VEuPathDB" id="VectorBase:MDOA006718"/>
<dbReference type="CDD" id="cd17352">
    <property type="entry name" value="MFS_MCT_SLC16"/>
    <property type="match status" value="1"/>
</dbReference>
<evidence type="ECO:0000256" key="1">
    <source>
        <dbReference type="ARBA" id="ARBA00004141"/>
    </source>
</evidence>
<dbReference type="RefSeq" id="XP_019890205.1">
    <property type="nucleotide sequence ID" value="XM_020034646.1"/>
</dbReference>
<reference evidence="5" key="1">
    <citation type="submission" date="2020-05" db="UniProtKB">
        <authorList>
            <consortium name="EnsemblMetazoa"/>
        </authorList>
    </citation>
    <scope>IDENTIFICATION</scope>
    <source>
        <strain evidence="5">Aabys</strain>
    </source>
</reference>
<dbReference type="InterPro" id="IPR050327">
    <property type="entry name" value="Proton-linked_MCT"/>
</dbReference>
<feature type="transmembrane region" description="Helical" evidence="3">
    <location>
        <begin position="543"/>
        <end position="563"/>
    </location>
</feature>
<dbReference type="FunFam" id="1.20.1250.20:FF:000383">
    <property type="entry name" value="Blast:Monocarboxylate transporter 13"/>
    <property type="match status" value="1"/>
</dbReference>
<feature type="region of interest" description="Disordered" evidence="2">
    <location>
        <begin position="372"/>
        <end position="392"/>
    </location>
</feature>
<dbReference type="VEuPathDB" id="VectorBase:MDOMA2_005474"/>
<keyword evidence="3" id="KW-0472">Membrane</keyword>
<dbReference type="GO" id="GO:0016020">
    <property type="term" value="C:membrane"/>
    <property type="evidence" value="ECO:0007669"/>
    <property type="project" value="UniProtKB-SubCell"/>
</dbReference>
<dbReference type="InterPro" id="IPR036259">
    <property type="entry name" value="MFS_trans_sf"/>
</dbReference>
<reference evidence="9" key="2">
    <citation type="submission" date="2025-05" db="UniProtKB">
        <authorList>
            <consortium name="RefSeq"/>
        </authorList>
    </citation>
    <scope>IDENTIFICATION</scope>
    <source>
        <strain evidence="7 8">Aabys</strain>
        <tissue evidence="9">Whole body</tissue>
    </source>
</reference>
<dbReference type="OrthoDB" id="410267at2759"/>
<dbReference type="RefSeq" id="XP_019890206.1">
    <property type="nucleotide sequence ID" value="XM_020034647.1"/>
</dbReference>
<dbReference type="KEGG" id="mde:101892544"/>
<dbReference type="GO" id="GO:0008028">
    <property type="term" value="F:monocarboxylic acid transmembrane transporter activity"/>
    <property type="evidence" value="ECO:0007669"/>
    <property type="project" value="TreeGrafter"/>
</dbReference>
<evidence type="ECO:0000313" key="7">
    <source>
        <dbReference type="RefSeq" id="XP_019890205.1"/>
    </source>
</evidence>
<keyword evidence="6" id="KW-1185">Reference proteome</keyword>
<evidence type="ECO:0000313" key="6">
    <source>
        <dbReference type="Proteomes" id="UP001652621"/>
    </source>
</evidence>
<feature type="transmembrane region" description="Helical" evidence="3">
    <location>
        <begin position="569"/>
        <end position="595"/>
    </location>
</feature>